<evidence type="ECO:0000256" key="2">
    <source>
        <dbReference type="SAM" id="Phobius"/>
    </source>
</evidence>
<feature type="compositionally biased region" description="Basic and acidic residues" evidence="1">
    <location>
        <begin position="35"/>
        <end position="50"/>
    </location>
</feature>
<comment type="caution">
    <text evidence="3">The sequence shown here is derived from an EMBL/GenBank/DDBJ whole genome shotgun (WGS) entry which is preliminary data.</text>
</comment>
<dbReference type="STRING" id="1341695.BBOMB_0240"/>
<dbReference type="AlphaFoldDB" id="A0A080N5R3"/>
<evidence type="ECO:0000313" key="3">
    <source>
        <dbReference type="EMBL" id="KFF30919.1"/>
    </source>
</evidence>
<keyword evidence="2" id="KW-1133">Transmembrane helix</keyword>
<sequence length="146" mass="16047">MPNRAERRAQARQSRKGGSPDQQVRGRGAVNEYTLQERSRRLSESGEAEWKPSGGSIVDLSDVSSASKKPKSVSAPHSIRQWLRVVTWTLIVLSGIAFLIVMWLPKSPMWLIMTVSIVFVIGVLSLFFTAGDPKDNPNLDANGTAV</sequence>
<feature type="transmembrane region" description="Helical" evidence="2">
    <location>
        <begin position="110"/>
        <end position="130"/>
    </location>
</feature>
<feature type="region of interest" description="Disordered" evidence="1">
    <location>
        <begin position="1"/>
        <end position="72"/>
    </location>
</feature>
<keyword evidence="2" id="KW-0812">Transmembrane</keyword>
<feature type="transmembrane region" description="Helical" evidence="2">
    <location>
        <begin position="85"/>
        <end position="104"/>
    </location>
</feature>
<dbReference type="eggNOG" id="ENOG5032C84">
    <property type="taxonomic scope" value="Bacteria"/>
</dbReference>
<reference evidence="3 4" key="1">
    <citation type="journal article" date="2014" name="Appl. Environ. Microbiol.">
        <title>Genomic encyclopedia of type strains of the genus Bifidobacterium.</title>
        <authorList>
            <person name="Milani C."/>
            <person name="Lugli G.A."/>
            <person name="Duranti S."/>
            <person name="Turroni F."/>
            <person name="Bottacini F."/>
            <person name="Mangifesta M."/>
            <person name="Sanchez B."/>
            <person name="Viappiani A."/>
            <person name="Mancabelli L."/>
            <person name="Taminiau B."/>
            <person name="Delcenserie V."/>
            <person name="Barrangou R."/>
            <person name="Margolles A."/>
            <person name="van Sinderen D."/>
            <person name="Ventura M."/>
        </authorList>
    </citation>
    <scope>NUCLEOTIDE SEQUENCE [LARGE SCALE GENOMIC DNA]</scope>
    <source>
        <strain evidence="3 4">DSM 19703</strain>
    </source>
</reference>
<evidence type="ECO:0008006" key="5">
    <source>
        <dbReference type="Google" id="ProtNLM"/>
    </source>
</evidence>
<keyword evidence="2" id="KW-0472">Membrane</keyword>
<organism evidence="3 4">
    <name type="scientific">Bifidobacterium bombi DSM 19703</name>
    <dbReference type="NCBI Taxonomy" id="1341695"/>
    <lineage>
        <taxon>Bacteria</taxon>
        <taxon>Bacillati</taxon>
        <taxon>Actinomycetota</taxon>
        <taxon>Actinomycetes</taxon>
        <taxon>Bifidobacteriales</taxon>
        <taxon>Bifidobacteriaceae</taxon>
        <taxon>Bifidobacterium</taxon>
    </lineage>
</organism>
<protein>
    <recommendedName>
        <fullName evidence="5">Tripartite tricarboxylate transporter TctB family protein</fullName>
    </recommendedName>
</protein>
<accession>A0A080N5R3</accession>
<dbReference type="OrthoDB" id="3242741at2"/>
<dbReference type="Proteomes" id="UP000028730">
    <property type="component" value="Unassembled WGS sequence"/>
</dbReference>
<dbReference type="RefSeq" id="WP_044086426.1">
    <property type="nucleotide sequence ID" value="NZ_ATLK01000001.1"/>
</dbReference>
<evidence type="ECO:0000313" key="4">
    <source>
        <dbReference type="Proteomes" id="UP000028730"/>
    </source>
</evidence>
<feature type="compositionally biased region" description="Low complexity" evidence="1">
    <location>
        <begin position="63"/>
        <end position="72"/>
    </location>
</feature>
<gene>
    <name evidence="3" type="ORF">BBOMB_0240</name>
</gene>
<dbReference type="EMBL" id="ATLK01000001">
    <property type="protein sequence ID" value="KFF30919.1"/>
    <property type="molecule type" value="Genomic_DNA"/>
</dbReference>
<keyword evidence="4" id="KW-1185">Reference proteome</keyword>
<proteinExistence type="predicted"/>
<name>A0A080N5R3_9BIFI</name>
<evidence type="ECO:0000256" key="1">
    <source>
        <dbReference type="SAM" id="MobiDB-lite"/>
    </source>
</evidence>